<dbReference type="Gene3D" id="1.10.530.10">
    <property type="match status" value="1"/>
</dbReference>
<protein>
    <submittedName>
        <fullName evidence="4">S-layer homology domain-containing protein</fullName>
    </submittedName>
</protein>
<organism evidence="4 5">
    <name type="scientific">Cytobacillus mangrovibacter</name>
    <dbReference type="NCBI Taxonomy" id="3299024"/>
    <lineage>
        <taxon>Bacteria</taxon>
        <taxon>Bacillati</taxon>
        <taxon>Bacillota</taxon>
        <taxon>Bacilli</taxon>
        <taxon>Bacillales</taxon>
        <taxon>Bacillaceae</taxon>
        <taxon>Cytobacillus</taxon>
    </lineage>
</organism>
<feature type="chain" id="PRO_5046637565" evidence="2">
    <location>
        <begin position="24"/>
        <end position="638"/>
    </location>
</feature>
<dbReference type="InterPro" id="IPR002901">
    <property type="entry name" value="MGlyc_endo_b_GlcNAc-like_dom"/>
</dbReference>
<accession>A0ABW6JX33</accession>
<dbReference type="Pfam" id="PF01832">
    <property type="entry name" value="Glucosaminidase"/>
    <property type="match status" value="1"/>
</dbReference>
<evidence type="ECO:0000259" key="3">
    <source>
        <dbReference type="PROSITE" id="PS51272"/>
    </source>
</evidence>
<name>A0ABW6JX33_9BACI</name>
<dbReference type="PANTHER" id="PTHR43308">
    <property type="entry name" value="OUTER MEMBRANE PROTEIN ALPHA-RELATED"/>
    <property type="match status" value="1"/>
</dbReference>
<feature type="signal peptide" evidence="2">
    <location>
        <begin position="1"/>
        <end position="23"/>
    </location>
</feature>
<keyword evidence="1 2" id="KW-0732">Signal</keyword>
<dbReference type="Proteomes" id="UP001601058">
    <property type="component" value="Unassembled WGS sequence"/>
</dbReference>
<dbReference type="InterPro" id="IPR051465">
    <property type="entry name" value="Cell_Envelope_Struct_Comp"/>
</dbReference>
<dbReference type="InterPro" id="IPR001119">
    <property type="entry name" value="SLH_dom"/>
</dbReference>
<dbReference type="PANTHER" id="PTHR43308:SF5">
    <property type="entry name" value="S-LAYER PROTEIN _ PEPTIDOGLYCAN ENDO-BETA-N-ACETYLGLUCOSAMINIDASE"/>
    <property type="match status" value="1"/>
</dbReference>
<dbReference type="RefSeq" id="WP_389218450.1">
    <property type="nucleotide sequence ID" value="NZ_JBIACJ010000004.1"/>
</dbReference>
<sequence length="638" mass="70418">MKRFFVIAVSILLLLTYIPSAYAADDISNHYFENDMRTLIAKDILGGYGPGVYKPDSSVTRAEFAALVVRSLELQPVQAAEVSIAAVSEALFTDVSPDQWHYSAIDAAAKAGIVGGYPDNTFLPNKEITRQEMAAMIMRALGTRSVFSEPASLNFKDNEKINPIFKDAVQRLLFLGVMSGNSDGTFGPQTKTTRGQTAAVLNRMLKLINPPQNLEYKVAVVGADGTPTILREYESFTSAKGSVKDNQVVLQGNQIVYMKNGMAASNKLTVIYDTPELKGTGRTYVSTGTELKYFDATDSYVKIQVGNKEGYVAADNVNLIPSALITGQSYYKRTGGELFHTVYNPITKTYTADTLLGKAPSFMSEGQKYYSWDGITFTSASGQTVGESYVYFNFLPLHTKTTYTAEDIDRFLNEQYPDSYKAKFPVSPLVGTGQAFKDMEAKYEVNALYLMAHAIHESAWGTSSIAQDKKNLYGMKAYDSSAYESAATYPTFRDSIEAAAKYVTTSYQAPKGAYYNGAILGNKNVGMNMKYASDPYWGERIAGHMYRADRFLGGKDLNAHKLANNNIESLNIRTGYGTSNPLMYELKIKGIPFIYTEKQQVDGATWYKIISDDINNRTGFVYGNGSLGQYVKEMSIPQ</sequence>
<evidence type="ECO:0000313" key="4">
    <source>
        <dbReference type="EMBL" id="MFE8696447.1"/>
    </source>
</evidence>
<proteinExistence type="predicted"/>
<feature type="domain" description="SLH" evidence="3">
    <location>
        <begin position="152"/>
        <end position="215"/>
    </location>
</feature>
<feature type="domain" description="SLH" evidence="3">
    <location>
        <begin position="19"/>
        <end position="82"/>
    </location>
</feature>
<gene>
    <name evidence="4" type="ORF">ACFYKT_08865</name>
</gene>
<evidence type="ECO:0000256" key="1">
    <source>
        <dbReference type="ARBA" id="ARBA00022729"/>
    </source>
</evidence>
<feature type="domain" description="SLH" evidence="3">
    <location>
        <begin position="88"/>
        <end position="151"/>
    </location>
</feature>
<dbReference type="SMART" id="SM00047">
    <property type="entry name" value="LYZ2"/>
    <property type="match status" value="1"/>
</dbReference>
<keyword evidence="5" id="KW-1185">Reference proteome</keyword>
<reference evidence="4 5" key="1">
    <citation type="submission" date="2024-08" db="EMBL/GenBank/DDBJ databases">
        <title>Two novel Cytobacillus novel species.</title>
        <authorList>
            <person name="Liu G."/>
        </authorList>
    </citation>
    <scope>NUCLEOTIDE SEQUENCE [LARGE SCALE GENOMIC DNA]</scope>
    <source>
        <strain evidence="4 5">FJAT-53684</strain>
    </source>
</reference>
<dbReference type="PROSITE" id="PS51272">
    <property type="entry name" value="SLH"/>
    <property type="match status" value="3"/>
</dbReference>
<evidence type="ECO:0000313" key="5">
    <source>
        <dbReference type="Proteomes" id="UP001601058"/>
    </source>
</evidence>
<comment type="caution">
    <text evidence="4">The sequence shown here is derived from an EMBL/GenBank/DDBJ whole genome shotgun (WGS) entry which is preliminary data.</text>
</comment>
<dbReference type="Pfam" id="PF00395">
    <property type="entry name" value="SLH"/>
    <property type="match status" value="3"/>
</dbReference>
<evidence type="ECO:0000256" key="2">
    <source>
        <dbReference type="SAM" id="SignalP"/>
    </source>
</evidence>
<dbReference type="EMBL" id="JBIACJ010000004">
    <property type="protein sequence ID" value="MFE8696447.1"/>
    <property type="molecule type" value="Genomic_DNA"/>
</dbReference>